<sequence>MDNWSDQVDFYLGDSGSAAKLETLHISQPSFSREYRFQPYYRDGLWLRDESGEQQFFEWMPMQLRPMAEMGDLDFGISVTFGDLGEVLPAEIARARQAGTLRTHPAVVVYRVYRSDRLDRPMYGPLRLEAPTIVRGQDGAQFEARARSLNISRTGMLYRTDLFPGLLGFL</sequence>
<reference evidence="1 2" key="1">
    <citation type="submission" date="2016-03" db="EMBL/GenBank/DDBJ databases">
        <authorList>
            <consortium name="Pathogen Informatics"/>
        </authorList>
    </citation>
    <scope>NUCLEOTIDE SEQUENCE [LARGE SCALE GENOMIC DNA]</scope>
    <source>
        <strain evidence="1 2">NCTC13364</strain>
    </source>
</reference>
<proteinExistence type="predicted"/>
<protein>
    <recommendedName>
        <fullName evidence="3">DUF1833 domain-containing protein</fullName>
    </recommendedName>
</protein>
<dbReference type="AlphaFoldDB" id="A0A157RLZ1"/>
<evidence type="ECO:0000313" key="1">
    <source>
        <dbReference type="EMBL" id="SAI58904.1"/>
    </source>
</evidence>
<dbReference type="Proteomes" id="UP000077037">
    <property type="component" value="Unassembled WGS sequence"/>
</dbReference>
<dbReference type="EMBL" id="FKBS01000029">
    <property type="protein sequence ID" value="SAI58904.1"/>
    <property type="molecule type" value="Genomic_DNA"/>
</dbReference>
<evidence type="ECO:0008006" key="3">
    <source>
        <dbReference type="Google" id="ProtNLM"/>
    </source>
</evidence>
<organism evidence="1 2">
    <name type="scientific">Bordetella ansorpii</name>
    <dbReference type="NCBI Taxonomy" id="288768"/>
    <lineage>
        <taxon>Bacteria</taxon>
        <taxon>Pseudomonadati</taxon>
        <taxon>Pseudomonadota</taxon>
        <taxon>Betaproteobacteria</taxon>
        <taxon>Burkholderiales</taxon>
        <taxon>Alcaligenaceae</taxon>
        <taxon>Bordetella</taxon>
    </lineage>
</organism>
<dbReference type="RefSeq" id="WP_066420845.1">
    <property type="nucleotide sequence ID" value="NZ_FKBS01000029.1"/>
</dbReference>
<gene>
    <name evidence="1" type="ORF">SAMEA1982600_05174</name>
</gene>
<dbReference type="OrthoDB" id="8636602at2"/>
<name>A0A157RLZ1_9BORD</name>
<evidence type="ECO:0000313" key="2">
    <source>
        <dbReference type="Proteomes" id="UP000077037"/>
    </source>
</evidence>
<accession>A0A157RLZ1</accession>